<proteinExistence type="inferred from homology"/>
<comment type="caution">
    <text evidence="4">The sequence shown here is derived from an EMBL/GenBank/DDBJ whole genome shotgun (WGS) entry which is preliminary data.</text>
</comment>
<dbReference type="Gene3D" id="3.30.420.40">
    <property type="match status" value="3"/>
</dbReference>
<evidence type="ECO:0000256" key="2">
    <source>
        <dbReference type="ARBA" id="ARBA00022741"/>
    </source>
</evidence>
<dbReference type="PANTHER" id="PTHR19375">
    <property type="entry name" value="HEAT SHOCK PROTEIN 70KDA"/>
    <property type="match status" value="1"/>
</dbReference>
<dbReference type="InterPro" id="IPR029047">
    <property type="entry name" value="HSP70_peptide-bd_sf"/>
</dbReference>
<dbReference type="FunFam" id="3.30.420.40:FF:000028">
    <property type="entry name" value="heat shock 70 kDa protein-like"/>
    <property type="match status" value="1"/>
</dbReference>
<comment type="similarity">
    <text evidence="1">Belongs to the heat shock protein 70 family.</text>
</comment>
<dbReference type="GO" id="GO:0140662">
    <property type="term" value="F:ATP-dependent protein folding chaperone"/>
    <property type="evidence" value="ECO:0007669"/>
    <property type="project" value="InterPro"/>
</dbReference>
<evidence type="ECO:0000256" key="1">
    <source>
        <dbReference type="ARBA" id="ARBA00007381"/>
    </source>
</evidence>
<organism evidence="4 5">
    <name type="scientific">Funneliformis mosseae</name>
    <name type="common">Endomycorrhizal fungus</name>
    <name type="synonym">Glomus mosseae</name>
    <dbReference type="NCBI Taxonomy" id="27381"/>
    <lineage>
        <taxon>Eukaryota</taxon>
        <taxon>Fungi</taxon>
        <taxon>Fungi incertae sedis</taxon>
        <taxon>Mucoromycota</taxon>
        <taxon>Glomeromycotina</taxon>
        <taxon>Glomeromycetes</taxon>
        <taxon>Glomerales</taxon>
        <taxon>Glomeraceae</taxon>
        <taxon>Funneliformis</taxon>
    </lineage>
</organism>
<sequence length="232" mass="25556">ETAEAYLDAGMITDLNVLRIITDTTAAAISYGLDKKAEGIFEVKAVASDTHLGACERAKHKLSSSLKASLELDSLFDGIDFYTSLTRTRFEELNQNLFRSTVEPIKKVLRDSKIDKCSIHKIVLVSGLIHIPKIQKLVSEFFNGKVPNKSVNPNEAAAYGAAIWAAILSSDTSEITQDLLYFDVTPLSLSIETTGGVMTLLIKRNTTIPIKKSEIFSTYSDNLPGFMIQVYE</sequence>
<dbReference type="SUPFAM" id="SSF53067">
    <property type="entry name" value="Actin-like ATPase domain"/>
    <property type="match status" value="1"/>
</dbReference>
<dbReference type="EMBL" id="CAJVPP010020091">
    <property type="protein sequence ID" value="CAG8739553.1"/>
    <property type="molecule type" value="Genomic_DNA"/>
</dbReference>
<gene>
    <name evidence="4" type="ORF">FMOSSE_LOCUS16067</name>
</gene>
<evidence type="ECO:0000313" key="5">
    <source>
        <dbReference type="Proteomes" id="UP000789375"/>
    </source>
</evidence>
<evidence type="ECO:0000313" key="4">
    <source>
        <dbReference type="EMBL" id="CAG8739553.1"/>
    </source>
</evidence>
<feature type="non-terminal residue" evidence="4">
    <location>
        <position position="1"/>
    </location>
</feature>
<keyword evidence="5" id="KW-1185">Reference proteome</keyword>
<dbReference type="InterPro" id="IPR013126">
    <property type="entry name" value="Hsp_70_fam"/>
</dbReference>
<dbReference type="SUPFAM" id="SSF100920">
    <property type="entry name" value="Heat shock protein 70kD (HSP70), peptide-binding domain"/>
    <property type="match status" value="1"/>
</dbReference>
<evidence type="ECO:0000256" key="3">
    <source>
        <dbReference type="ARBA" id="ARBA00022840"/>
    </source>
</evidence>
<dbReference type="Gene3D" id="2.60.34.10">
    <property type="entry name" value="Substrate Binding Domain Of DNAk, Chain A, domain 1"/>
    <property type="match status" value="1"/>
</dbReference>
<dbReference type="GO" id="GO:0005524">
    <property type="term" value="F:ATP binding"/>
    <property type="evidence" value="ECO:0007669"/>
    <property type="project" value="UniProtKB-KW"/>
</dbReference>
<dbReference type="Pfam" id="PF00012">
    <property type="entry name" value="HSP70"/>
    <property type="match status" value="2"/>
</dbReference>
<accession>A0A9N9ILW3</accession>
<protein>
    <submittedName>
        <fullName evidence="4">10390_t:CDS:1</fullName>
    </submittedName>
</protein>
<reference evidence="4" key="1">
    <citation type="submission" date="2021-06" db="EMBL/GenBank/DDBJ databases">
        <authorList>
            <person name="Kallberg Y."/>
            <person name="Tangrot J."/>
            <person name="Rosling A."/>
        </authorList>
    </citation>
    <scope>NUCLEOTIDE SEQUENCE</scope>
    <source>
        <strain evidence="4">87-6 pot B 2015</strain>
    </source>
</reference>
<dbReference type="Gene3D" id="3.90.640.10">
    <property type="entry name" value="Actin, Chain A, domain 4"/>
    <property type="match status" value="1"/>
</dbReference>
<keyword evidence="2" id="KW-0547">Nucleotide-binding</keyword>
<keyword evidence="3" id="KW-0067">ATP-binding</keyword>
<name>A0A9N9ILW3_FUNMO</name>
<dbReference type="Proteomes" id="UP000789375">
    <property type="component" value="Unassembled WGS sequence"/>
</dbReference>
<dbReference type="AlphaFoldDB" id="A0A9N9ILW3"/>
<feature type="non-terminal residue" evidence="4">
    <location>
        <position position="232"/>
    </location>
</feature>
<dbReference type="InterPro" id="IPR043129">
    <property type="entry name" value="ATPase_NBD"/>
</dbReference>